<dbReference type="HOGENOM" id="CLU_1185403_0_0_1"/>
<sequence length="234" mass="26266">MHKFNTDIHRAKSIIILGGGPTGVEVAGELGYEFGKHKSINLLTGKKLPLTVMGEKKTQITESKLKNVNVKVTNSVKYREIQRLSNGKFHVLLETGELMKTDLVINTTICEPNTRFLSNGFLDAKGYLKTDTYFRLEGYPDVIGLGDVLSIGGRSLIDLYHYQLPIFEKYIENNYMGKSWVPLSPYESPRQTMITPISKTGGVGTLLGWGIPNIMVEMLKGRDYLIGQAKRLFY</sequence>
<dbReference type="InParanoid" id="G8Y391"/>
<comment type="similarity">
    <text evidence="1">Belongs to the FAD-dependent oxidoreductase family.</text>
</comment>
<dbReference type="InterPro" id="IPR036188">
    <property type="entry name" value="FAD/NAD-bd_sf"/>
</dbReference>
<feature type="domain" description="FAD/NAD(P)-binding" evidence="5">
    <location>
        <begin position="11"/>
        <end position="154"/>
    </location>
</feature>
<evidence type="ECO:0000256" key="1">
    <source>
        <dbReference type="ARBA" id="ARBA00006442"/>
    </source>
</evidence>
<dbReference type="GO" id="GO:0005737">
    <property type="term" value="C:cytoplasm"/>
    <property type="evidence" value="ECO:0007669"/>
    <property type="project" value="TreeGrafter"/>
</dbReference>
<evidence type="ECO:0000256" key="2">
    <source>
        <dbReference type="ARBA" id="ARBA00022630"/>
    </source>
</evidence>
<dbReference type="EMBL" id="FO082047">
    <property type="protein sequence ID" value="CCE86252.1"/>
    <property type="molecule type" value="Genomic_DNA"/>
</dbReference>
<dbReference type="OrthoDB" id="202203at2759"/>
<dbReference type="SUPFAM" id="SSF51905">
    <property type="entry name" value="FAD/NAD(P)-binding domain"/>
    <property type="match status" value="1"/>
</dbReference>
<dbReference type="GO" id="GO:0004174">
    <property type="term" value="F:electron-transferring-flavoprotein dehydrogenase activity"/>
    <property type="evidence" value="ECO:0007669"/>
    <property type="project" value="TreeGrafter"/>
</dbReference>
<reference evidence="6 7" key="1">
    <citation type="journal article" date="2012" name="G3 (Bethesda)">
        <title>Pichia sorbitophila, an interspecies yeast hybrid reveals early steps of genome resolution following polyploidization.</title>
        <authorList>
            <person name="Leh Louis V."/>
            <person name="Despons L."/>
            <person name="Friedrich A."/>
            <person name="Martin T."/>
            <person name="Durrens P."/>
            <person name="Casaregola S."/>
            <person name="Neuveglise C."/>
            <person name="Fairhead C."/>
            <person name="Marck C."/>
            <person name="Cruz J.A."/>
            <person name="Straub M.L."/>
            <person name="Kugler V."/>
            <person name="Sacerdot C."/>
            <person name="Uzunov Z."/>
            <person name="Thierry A."/>
            <person name="Weiss S."/>
            <person name="Bleykasten C."/>
            <person name="De Montigny J."/>
            <person name="Jacques N."/>
            <person name="Jung P."/>
            <person name="Lemaire M."/>
            <person name="Mallet S."/>
            <person name="Morel G."/>
            <person name="Richard G.F."/>
            <person name="Sarkar A."/>
            <person name="Savel G."/>
            <person name="Schacherer J."/>
            <person name="Seret M.L."/>
            <person name="Talla E."/>
            <person name="Samson G."/>
            <person name="Jubin C."/>
            <person name="Poulain J."/>
            <person name="Vacherie B."/>
            <person name="Barbe V."/>
            <person name="Pelletier E."/>
            <person name="Sherman D.J."/>
            <person name="Westhof E."/>
            <person name="Weissenbach J."/>
            <person name="Baret P.V."/>
            <person name="Wincker P."/>
            <person name="Gaillardin C."/>
            <person name="Dujon B."/>
            <person name="Souciet J.L."/>
        </authorList>
    </citation>
    <scope>NUCLEOTIDE SEQUENCE [LARGE SCALE GENOMIC DNA]</scope>
    <source>
        <strain evidence="7">ATCC MYA-4447 / BCRC 22081 / CBS 7064 / NBRC 10061 / NRRL Y-12695</strain>
    </source>
</reference>
<name>G8Y391_PICSO</name>
<evidence type="ECO:0000256" key="3">
    <source>
        <dbReference type="ARBA" id="ARBA00022827"/>
    </source>
</evidence>
<proteinExistence type="inferred from homology"/>
<dbReference type="eggNOG" id="KOG2495">
    <property type="taxonomic scope" value="Eukaryota"/>
</dbReference>
<dbReference type="Pfam" id="PF07992">
    <property type="entry name" value="Pyr_redox_2"/>
    <property type="match status" value="1"/>
</dbReference>
<organism evidence="6 7">
    <name type="scientific">Pichia sorbitophila (strain ATCC MYA-4447 / BCRC 22081 / CBS 7064 / NBRC 10061 / NRRL Y-12695)</name>
    <name type="common">Hybrid yeast</name>
    <dbReference type="NCBI Taxonomy" id="559304"/>
    <lineage>
        <taxon>Eukaryota</taxon>
        <taxon>Fungi</taxon>
        <taxon>Dikarya</taxon>
        <taxon>Ascomycota</taxon>
        <taxon>Saccharomycotina</taxon>
        <taxon>Pichiomycetes</taxon>
        <taxon>Debaryomycetaceae</taxon>
        <taxon>Millerozyma</taxon>
    </lineage>
</organism>
<dbReference type="AlphaFoldDB" id="G8Y391"/>
<evidence type="ECO:0000313" key="7">
    <source>
        <dbReference type="Proteomes" id="UP000005222"/>
    </source>
</evidence>
<evidence type="ECO:0000259" key="5">
    <source>
        <dbReference type="Pfam" id="PF07992"/>
    </source>
</evidence>
<protein>
    <submittedName>
        <fullName evidence="6">Piso0_005919 protein</fullName>
    </submittedName>
</protein>
<dbReference type="Proteomes" id="UP000005222">
    <property type="component" value="Chromosome M"/>
</dbReference>
<dbReference type="Gene3D" id="3.50.50.100">
    <property type="match status" value="1"/>
</dbReference>
<keyword evidence="3" id="KW-0274">FAD</keyword>
<keyword evidence="4" id="KW-0560">Oxidoreductase</keyword>
<keyword evidence="2" id="KW-0285">Flavoprotein</keyword>
<dbReference type="PANTHER" id="PTHR43735:SF3">
    <property type="entry name" value="FERROPTOSIS SUPPRESSOR PROTEIN 1"/>
    <property type="match status" value="1"/>
</dbReference>
<dbReference type="PANTHER" id="PTHR43735">
    <property type="entry name" value="APOPTOSIS-INDUCING FACTOR 1"/>
    <property type="match status" value="1"/>
</dbReference>
<dbReference type="InterPro" id="IPR023753">
    <property type="entry name" value="FAD/NAD-binding_dom"/>
</dbReference>
<accession>G8Y391</accession>
<evidence type="ECO:0000313" key="6">
    <source>
        <dbReference type="EMBL" id="CCE86252.1"/>
    </source>
</evidence>
<dbReference type="OMA" id="YWNCAAV"/>
<gene>
    <name evidence="6" type="primary">Piso0_005919</name>
    <name evidence="6" type="ORF">GNLVRS01_PISO0M25004g</name>
</gene>
<dbReference type="FunCoup" id="G8Y391">
    <property type="interactions" value="700"/>
</dbReference>
<dbReference type="STRING" id="559304.G8Y391"/>
<evidence type="ECO:0000256" key="4">
    <source>
        <dbReference type="ARBA" id="ARBA00023002"/>
    </source>
</evidence>
<dbReference type="GO" id="GO:0050660">
    <property type="term" value="F:flavin adenine dinucleotide binding"/>
    <property type="evidence" value="ECO:0007669"/>
    <property type="project" value="TreeGrafter"/>
</dbReference>
<keyword evidence="7" id="KW-1185">Reference proteome</keyword>